<organism evidence="1 2">
    <name type="scientific">Halostreptopolyspora alba</name>
    <dbReference type="NCBI Taxonomy" id="2487137"/>
    <lineage>
        <taxon>Bacteria</taxon>
        <taxon>Bacillati</taxon>
        <taxon>Actinomycetota</taxon>
        <taxon>Actinomycetes</taxon>
        <taxon>Streptosporangiales</taxon>
        <taxon>Nocardiopsidaceae</taxon>
        <taxon>Halostreptopolyspora</taxon>
    </lineage>
</organism>
<evidence type="ECO:0000313" key="2">
    <source>
        <dbReference type="Proteomes" id="UP000269198"/>
    </source>
</evidence>
<comment type="caution">
    <text evidence="1">The sequence shown here is derived from an EMBL/GenBank/DDBJ whole genome shotgun (WGS) entry which is preliminary data.</text>
</comment>
<name>A0A3N0DYF2_9ACTN</name>
<keyword evidence="2" id="KW-1185">Reference proteome</keyword>
<dbReference type="Proteomes" id="UP000269198">
    <property type="component" value="Unassembled WGS sequence"/>
</dbReference>
<evidence type="ECO:0000313" key="1">
    <source>
        <dbReference type="EMBL" id="RNL80649.1"/>
    </source>
</evidence>
<protein>
    <submittedName>
        <fullName evidence="1">Uncharacterized protein</fullName>
    </submittedName>
</protein>
<gene>
    <name evidence="1" type="ORF">EFW17_22760</name>
</gene>
<proteinExistence type="predicted"/>
<accession>A0A3N0DYF2</accession>
<sequence>MSAWGAGPPVLGHVVGEWAFLRLAPVHPSRVASVTVSGSSAASAGPGFCEGWDMVGTVTDPAGV</sequence>
<dbReference type="EMBL" id="RJMB01000036">
    <property type="protein sequence ID" value="RNL80649.1"/>
    <property type="molecule type" value="Genomic_DNA"/>
</dbReference>
<dbReference type="AlphaFoldDB" id="A0A3N0DYF2"/>
<reference evidence="1 2" key="1">
    <citation type="submission" date="2018-11" db="EMBL/GenBank/DDBJ databases">
        <title>The genome draft of YIM 96095.</title>
        <authorList>
            <person name="Tang S.-K."/>
            <person name="Chunyu W.-X."/>
            <person name="Feng Y.-Z."/>
        </authorList>
    </citation>
    <scope>NUCLEOTIDE SEQUENCE [LARGE SCALE GENOMIC DNA]</scope>
    <source>
        <strain evidence="1 2">YIM 96095</strain>
    </source>
</reference>